<evidence type="ECO:0000313" key="2">
    <source>
        <dbReference type="EMBL" id="CAK9252006.1"/>
    </source>
</evidence>
<accession>A0ABP0VC41</accession>
<feature type="transmembrane region" description="Helical" evidence="1">
    <location>
        <begin position="73"/>
        <end position="90"/>
    </location>
</feature>
<reference evidence="2" key="1">
    <citation type="submission" date="2024-02" db="EMBL/GenBank/DDBJ databases">
        <authorList>
            <consortium name="ELIXIR-Norway"/>
            <consortium name="Elixir Norway"/>
        </authorList>
    </citation>
    <scope>NUCLEOTIDE SEQUENCE</scope>
</reference>
<evidence type="ECO:0000313" key="3">
    <source>
        <dbReference type="Proteomes" id="UP001497444"/>
    </source>
</evidence>
<protein>
    <submittedName>
        <fullName evidence="2">Uncharacterized protein</fullName>
    </submittedName>
</protein>
<proteinExistence type="predicted"/>
<feature type="transmembrane region" description="Helical" evidence="1">
    <location>
        <begin position="31"/>
        <end position="53"/>
    </location>
</feature>
<keyword evidence="3" id="KW-1185">Reference proteome</keyword>
<name>A0ABP0VC41_9BRYO</name>
<evidence type="ECO:0000256" key="1">
    <source>
        <dbReference type="SAM" id="Phobius"/>
    </source>
</evidence>
<keyword evidence="1" id="KW-0812">Transmembrane</keyword>
<dbReference type="Proteomes" id="UP001497444">
    <property type="component" value="Unassembled WGS sequence"/>
</dbReference>
<gene>
    <name evidence="2" type="ORF">CSSPJE1EN1_LOCUS27384</name>
</gene>
<sequence length="121" mass="13448">MATLQCTPQEWVWIVESFGIDLDNMRYRAKYLTVLAGAVFFLIFQGIDSISDAPDMNWLRNPAIGWIETSNEISEFAALALFLTLLYLSGSQASQSLQRYLGCAKLVSVQKASGDRAFGSQ</sequence>
<organism evidence="2 3">
    <name type="scientific">Sphagnum jensenii</name>
    <dbReference type="NCBI Taxonomy" id="128206"/>
    <lineage>
        <taxon>Eukaryota</taxon>
        <taxon>Viridiplantae</taxon>
        <taxon>Streptophyta</taxon>
        <taxon>Embryophyta</taxon>
        <taxon>Bryophyta</taxon>
        <taxon>Sphagnophytina</taxon>
        <taxon>Sphagnopsida</taxon>
        <taxon>Sphagnales</taxon>
        <taxon>Sphagnaceae</taxon>
        <taxon>Sphagnum</taxon>
    </lineage>
</organism>
<keyword evidence="1" id="KW-0472">Membrane</keyword>
<keyword evidence="1" id="KW-1133">Transmembrane helix</keyword>
<dbReference type="EMBL" id="CAXAQS010000539">
    <property type="protein sequence ID" value="CAK9252006.1"/>
    <property type="molecule type" value="Genomic_DNA"/>
</dbReference>
<comment type="caution">
    <text evidence="2">The sequence shown here is derived from an EMBL/GenBank/DDBJ whole genome shotgun (WGS) entry which is preliminary data.</text>
</comment>